<dbReference type="eggNOG" id="KOG3837">
    <property type="taxonomic scope" value="Eukaryota"/>
</dbReference>
<dbReference type="PROSITE" id="PS00028">
    <property type="entry name" value="ZINC_FINGER_C2H2_1"/>
    <property type="match status" value="2"/>
</dbReference>
<dbReference type="InterPro" id="IPR039725">
    <property type="entry name" value="CC2D1A/B"/>
</dbReference>
<evidence type="ECO:0000259" key="3">
    <source>
        <dbReference type="PROSITE" id="PS50157"/>
    </source>
</evidence>
<evidence type="ECO:0000313" key="4">
    <source>
        <dbReference type="EMBL" id="EEN65598.1"/>
    </source>
</evidence>
<keyword evidence="1" id="KW-0863">Zinc-finger</keyword>
<evidence type="ECO:0000256" key="1">
    <source>
        <dbReference type="PROSITE-ProRule" id="PRU00042"/>
    </source>
</evidence>
<dbReference type="PROSITE" id="PS50157">
    <property type="entry name" value="ZINC_FINGER_C2H2_2"/>
    <property type="match status" value="2"/>
</dbReference>
<dbReference type="GO" id="GO:0008270">
    <property type="term" value="F:zinc ion binding"/>
    <property type="evidence" value="ECO:0007669"/>
    <property type="project" value="UniProtKB-KW"/>
</dbReference>
<reference evidence="4" key="1">
    <citation type="journal article" date="2008" name="Nature">
        <title>The amphioxus genome and the evolution of the chordate karyotype.</title>
        <authorList>
            <consortium name="US DOE Joint Genome Institute (JGI-PGF)"/>
            <person name="Putnam N.H."/>
            <person name="Butts T."/>
            <person name="Ferrier D.E.K."/>
            <person name="Furlong R.F."/>
            <person name="Hellsten U."/>
            <person name="Kawashima T."/>
            <person name="Robinson-Rechavi M."/>
            <person name="Shoguchi E."/>
            <person name="Terry A."/>
            <person name="Yu J.-K."/>
            <person name="Benito-Gutierrez E.L."/>
            <person name="Dubchak I."/>
            <person name="Garcia-Fernandez J."/>
            <person name="Gibson-Brown J.J."/>
            <person name="Grigoriev I.V."/>
            <person name="Horton A.C."/>
            <person name="de Jong P.J."/>
            <person name="Jurka J."/>
            <person name="Kapitonov V.V."/>
            <person name="Kohara Y."/>
            <person name="Kuroki Y."/>
            <person name="Lindquist E."/>
            <person name="Lucas S."/>
            <person name="Osoegawa K."/>
            <person name="Pennacchio L.A."/>
            <person name="Salamov A.A."/>
            <person name="Satou Y."/>
            <person name="Sauka-Spengler T."/>
            <person name="Schmutz J."/>
            <person name="Shin-I T."/>
            <person name="Toyoda A."/>
            <person name="Bronner-Fraser M."/>
            <person name="Fujiyama A."/>
            <person name="Holland L.Z."/>
            <person name="Holland P.W.H."/>
            <person name="Satoh N."/>
            <person name="Rokhsar D.S."/>
        </authorList>
    </citation>
    <scope>NUCLEOTIDE SEQUENCE [LARGE SCALE GENOMIC DNA]</scope>
    <source>
        <strain evidence="4">S238N-H82</strain>
        <tissue evidence="4">Testes</tissue>
    </source>
</reference>
<name>C3Y158_BRAFL</name>
<keyword evidence="1" id="KW-0862">Zinc</keyword>
<dbReference type="SMART" id="SM00685">
    <property type="entry name" value="DM14"/>
    <property type="match status" value="1"/>
</dbReference>
<dbReference type="STRING" id="7739.C3Y158"/>
<feature type="region of interest" description="Disordered" evidence="2">
    <location>
        <begin position="167"/>
        <end position="229"/>
    </location>
</feature>
<dbReference type="SUPFAM" id="SSF57667">
    <property type="entry name" value="beta-beta-alpha zinc fingers"/>
    <property type="match status" value="1"/>
</dbReference>
<dbReference type="GO" id="GO:0001227">
    <property type="term" value="F:DNA-binding transcription repressor activity, RNA polymerase II-specific"/>
    <property type="evidence" value="ECO:0007669"/>
    <property type="project" value="InterPro"/>
</dbReference>
<dbReference type="PANTHER" id="PTHR13076:SF9">
    <property type="entry name" value="COILED-COIL AND C2 DOMAIN-CONTAINING PROTEIN 1-LIKE"/>
    <property type="match status" value="1"/>
</dbReference>
<feature type="compositionally biased region" description="Polar residues" evidence="2">
    <location>
        <begin position="439"/>
        <end position="454"/>
    </location>
</feature>
<dbReference type="InParanoid" id="C3Y158"/>
<gene>
    <name evidence="4" type="ORF">BRAFLDRAFT_125012</name>
</gene>
<feature type="domain" description="C2H2-type" evidence="3">
    <location>
        <begin position="413"/>
        <end position="436"/>
    </location>
</feature>
<feature type="compositionally biased region" description="Basic residues" evidence="2">
    <location>
        <begin position="464"/>
        <end position="476"/>
    </location>
</feature>
<feature type="compositionally biased region" description="Basic residues" evidence="2">
    <location>
        <begin position="1"/>
        <end position="10"/>
    </location>
</feature>
<dbReference type="InterPro" id="IPR036236">
    <property type="entry name" value="Znf_C2H2_sf"/>
</dbReference>
<feature type="region of interest" description="Disordered" evidence="2">
    <location>
        <begin position="1"/>
        <end position="126"/>
    </location>
</feature>
<proteinExistence type="predicted"/>
<evidence type="ECO:0000256" key="2">
    <source>
        <dbReference type="SAM" id="MobiDB-lite"/>
    </source>
</evidence>
<feature type="compositionally biased region" description="Pro residues" evidence="2">
    <location>
        <begin position="196"/>
        <end position="210"/>
    </location>
</feature>
<sequence length="819" mass="89313">MFGRKDKKKTRGEDSEFAANLGMLGRAPGLGGMDDDDDEDLEAELAALMGGGQPQSRAKPRKAPVDMSVIDRMAAESMRDVSEDEDVDENDPELLAELQALEPGEDAPKLQPSPQPPRAGQSSGLQALLEERKQMYEAAKASALAKGDGSKARRYDRGLKTIEGQLKAARAGKPVAEDEIPPPVAVGGANVSQPEPAQPPPAQPTVPPMQPTAAPMQPTAAPLQPTTAPLKPTAAPIQPTTAPVQPQMARPGDDDFVWSDFDFSDFEDDFEAMEEEDECIEGLSHSSSQSATKTSAAASGRGAFECDVCGKPYKNAGSFRRHKEREHPVSMSMTLICIHPKRVSPRVVAFSAFVFKMARPGDDDFVWSDFDFSDFEDDFEAMEEEDECVEGLSHSSSQSATKTSAAASGRGAFECDVCGKPYKNAGSFRRHKEREHPVSTVTDPEPGTSNTPDKTQVKGAGKASKPRRKLKVKRPTSKLGKEDALAEGPRLVKDAIEEATKYPPWLLTFGTVATPGNKAAKIAADIFGRWATSDNAHFIMTLCSLLWCVISAADTSVLCSSANETMFGAFHKLCTGDQFQNLWNTFMSSLDQIPCPLLHMFVTNKVFEGLLAKKHSVDAPITGGTCSDVDTAMTNAEEQVLRYVAGYIPHALLKHYKKYDNKLAKLYATVLSEWKVDGAKHSSTGKATFLKYTEGWVDKVNRGGLYVVTDQVYLFFRAVEKVVRSTANVQQLRQGTLTGIKDDIMNKLETDFLVNKYWCAIACSITDEKASVALLEKILLYFVNLRCRAFAEAHIAVMRQKNIDAASKKGEKSLRKSLG</sequence>
<dbReference type="PANTHER" id="PTHR13076">
    <property type="entry name" value="COILED-COIL AND C2 DOMAIN-CONTAINING PROTEIN 1-LIKE"/>
    <property type="match status" value="1"/>
</dbReference>
<dbReference type="InterPro" id="IPR013087">
    <property type="entry name" value="Znf_C2H2_type"/>
</dbReference>
<dbReference type="AlphaFoldDB" id="C3Y158"/>
<feature type="compositionally biased region" description="Low complexity" evidence="2">
    <location>
        <begin position="211"/>
        <end position="229"/>
    </location>
</feature>
<feature type="domain" description="C2H2-type" evidence="3">
    <location>
        <begin position="304"/>
        <end position="327"/>
    </location>
</feature>
<accession>C3Y158</accession>
<dbReference type="EMBL" id="GG666480">
    <property type="protein sequence ID" value="EEN65598.1"/>
    <property type="molecule type" value="Genomic_DNA"/>
</dbReference>
<feature type="region of interest" description="Disordered" evidence="2">
    <location>
        <begin position="428"/>
        <end position="484"/>
    </location>
</feature>
<organism>
    <name type="scientific">Branchiostoma floridae</name>
    <name type="common">Florida lancelet</name>
    <name type="synonym">Amphioxus</name>
    <dbReference type="NCBI Taxonomy" id="7739"/>
    <lineage>
        <taxon>Eukaryota</taxon>
        <taxon>Metazoa</taxon>
        <taxon>Chordata</taxon>
        <taxon>Cephalochordata</taxon>
        <taxon>Leptocardii</taxon>
        <taxon>Amphioxiformes</taxon>
        <taxon>Branchiostomatidae</taxon>
        <taxon>Branchiostoma</taxon>
    </lineage>
</organism>
<dbReference type="Pfam" id="PF21528">
    <property type="entry name" value="CC2D1A-B_DM14"/>
    <property type="match status" value="1"/>
</dbReference>
<keyword evidence="1" id="KW-0479">Metal-binding</keyword>
<dbReference type="SMART" id="SM00355">
    <property type="entry name" value="ZnF_C2H2"/>
    <property type="match status" value="2"/>
</dbReference>
<feature type="compositionally biased region" description="Acidic residues" evidence="2">
    <location>
        <begin position="33"/>
        <end position="43"/>
    </location>
</feature>
<dbReference type="Pfam" id="PF00096">
    <property type="entry name" value="zf-C2H2"/>
    <property type="match status" value="2"/>
</dbReference>
<dbReference type="InterPro" id="IPR006608">
    <property type="entry name" value="CC2D1A/B_DM14"/>
</dbReference>
<protein>
    <recommendedName>
        <fullName evidence="3">C2H2-type domain-containing protein</fullName>
    </recommendedName>
</protein>
<feature type="compositionally biased region" description="Acidic residues" evidence="2">
    <location>
        <begin position="82"/>
        <end position="94"/>
    </location>
</feature>